<dbReference type="OrthoDB" id="143162at2"/>
<proteinExistence type="predicted"/>
<dbReference type="RefSeq" id="WP_109229598.1">
    <property type="nucleotide sequence ID" value="NZ_PYHR01000002.1"/>
</dbReference>
<dbReference type="EMBL" id="PYHR01000002">
    <property type="protein sequence ID" value="PWD51217.1"/>
    <property type="molecule type" value="Genomic_DNA"/>
</dbReference>
<reference evidence="1 2" key="1">
    <citation type="submission" date="2018-03" db="EMBL/GenBank/DDBJ databases">
        <title>Genome assembly of novel Miniimonas species PCH200.</title>
        <authorList>
            <person name="Thakur V."/>
            <person name="Kumar V."/>
            <person name="Singh D."/>
        </authorList>
    </citation>
    <scope>NUCLEOTIDE SEQUENCE [LARGE SCALE GENOMIC DNA]</scope>
    <source>
        <strain evidence="1 2">PCH200</strain>
    </source>
</reference>
<evidence type="ECO:0000313" key="2">
    <source>
        <dbReference type="Proteomes" id="UP000245166"/>
    </source>
</evidence>
<gene>
    <name evidence="1" type="ORF">C8046_11700</name>
</gene>
<protein>
    <submittedName>
        <fullName evidence="1">Uncharacterized protein</fullName>
    </submittedName>
</protein>
<organism evidence="1 2">
    <name type="scientific">Serinibacter arcticus</name>
    <dbReference type="NCBI Taxonomy" id="1655435"/>
    <lineage>
        <taxon>Bacteria</taxon>
        <taxon>Bacillati</taxon>
        <taxon>Actinomycetota</taxon>
        <taxon>Actinomycetes</taxon>
        <taxon>Micrococcales</taxon>
        <taxon>Beutenbergiaceae</taxon>
        <taxon>Serinibacter</taxon>
    </lineage>
</organism>
<comment type="caution">
    <text evidence="1">The sequence shown here is derived from an EMBL/GenBank/DDBJ whole genome shotgun (WGS) entry which is preliminary data.</text>
</comment>
<sequence>MTAKCPQCFHDSQPGLGAYQCARACTRVHNPGSSKVLGYDVYLPPGLRWSPPQDRKRAGERPECPRCKGPARPACQTCNFAFPDRWLEGSTACIALAGPRSTGKSVYIAVLVKELTRLAISLGGMLQAQNEYTQRQYEYYEHQLFKERHLIPATRPMGPRDGVHAPLIYSLGVIAGRERFVAIRDVAGEDLEQAAVSRPEWLTFLGRADGIVHLVDPFAVPEVRDKLHGIVPTTGLAGAAVPPVNVLLNVLGAVSATPPGERPRYALTLSKFDVMHRLAEVEDTTWRRIMTNPGSAMSWDVPPEGIASVSGKGLTWNMQGADLIGQEIAGVLGLLGETKLLGALQNAPGGAPEYRLFAVSAMGAAPEAARPNPRGITPFRVLDPVTWILEKAWA</sequence>
<accession>A0A2U1ZW47</accession>
<dbReference type="Proteomes" id="UP000245166">
    <property type="component" value="Unassembled WGS sequence"/>
</dbReference>
<evidence type="ECO:0000313" key="1">
    <source>
        <dbReference type="EMBL" id="PWD51217.1"/>
    </source>
</evidence>
<name>A0A2U1ZW47_9MICO</name>
<dbReference type="AlphaFoldDB" id="A0A2U1ZW47"/>
<keyword evidence="2" id="KW-1185">Reference proteome</keyword>